<evidence type="ECO:0000256" key="1">
    <source>
        <dbReference type="ARBA" id="ARBA00007274"/>
    </source>
</evidence>
<evidence type="ECO:0000256" key="2">
    <source>
        <dbReference type="ARBA" id="ARBA00022679"/>
    </source>
</evidence>
<comment type="caution">
    <text evidence="5">The sequence shown here is derived from an EMBL/GenBank/DDBJ whole genome shotgun (WGS) entry which is preliminary data.</text>
</comment>
<accession>A0ABS0S9K6</accession>
<dbReference type="CDD" id="cd03349">
    <property type="entry name" value="LbH_XAT"/>
    <property type="match status" value="1"/>
</dbReference>
<dbReference type="InterPro" id="IPR050179">
    <property type="entry name" value="Trans_hexapeptide_repeat"/>
</dbReference>
<gene>
    <name evidence="5" type="ORF">IOD40_00435</name>
</gene>
<dbReference type="PROSITE" id="PS00101">
    <property type="entry name" value="HEXAPEP_TRANSFERASES"/>
    <property type="match status" value="1"/>
</dbReference>
<evidence type="ECO:0000313" key="6">
    <source>
        <dbReference type="Proteomes" id="UP000601789"/>
    </source>
</evidence>
<keyword evidence="6" id="KW-1185">Reference proteome</keyword>
<keyword evidence="4" id="KW-0012">Acyltransferase</keyword>
<dbReference type="PANTHER" id="PTHR43300:SF11">
    <property type="entry name" value="ACETYLTRANSFERASE RV3034C-RELATED"/>
    <property type="match status" value="1"/>
</dbReference>
<dbReference type="SUPFAM" id="SSF51161">
    <property type="entry name" value="Trimeric LpxA-like enzymes"/>
    <property type="match status" value="1"/>
</dbReference>
<dbReference type="Gene3D" id="2.160.10.10">
    <property type="entry name" value="Hexapeptide repeat proteins"/>
    <property type="match status" value="1"/>
</dbReference>
<dbReference type="InterPro" id="IPR018357">
    <property type="entry name" value="Hexapep_transf_CS"/>
</dbReference>
<organism evidence="5 6">
    <name type="scientific">Aquamicrobium zhengzhouense</name>
    <dbReference type="NCBI Taxonomy" id="2781738"/>
    <lineage>
        <taxon>Bacteria</taxon>
        <taxon>Pseudomonadati</taxon>
        <taxon>Pseudomonadota</taxon>
        <taxon>Alphaproteobacteria</taxon>
        <taxon>Hyphomicrobiales</taxon>
        <taxon>Phyllobacteriaceae</taxon>
        <taxon>Aquamicrobium</taxon>
    </lineage>
</organism>
<protein>
    <submittedName>
        <fullName evidence="5">Antibiotic acetyltransferase</fullName>
    </submittedName>
</protein>
<evidence type="ECO:0000256" key="4">
    <source>
        <dbReference type="ARBA" id="ARBA00023315"/>
    </source>
</evidence>
<sequence>MTKQQENVRTSQPRVHPSAELKSCKLGRYVVVGQRVVLREVQVGDFTYFERNGEAIYATVGKFCSIAANVRINALEHPMERVTTHKITYRPNEFFKLHGIDQEFRERRRAKHVTIGHDVWIGHGAVIMPGVSIGNGAVIGANAVVTSPVADYEIVAGVPARPIRMRFDPNTVAALKGMRWWDWSDEVLSEAIPDMQAMDIDEFIKKWDQ</sequence>
<keyword evidence="2" id="KW-0808">Transferase</keyword>
<proteinExistence type="inferred from homology"/>
<dbReference type="RefSeq" id="WP_198473198.1">
    <property type="nucleotide sequence ID" value="NZ_JADGMQ010000001.1"/>
</dbReference>
<dbReference type="PANTHER" id="PTHR43300">
    <property type="entry name" value="ACETYLTRANSFERASE"/>
    <property type="match status" value="1"/>
</dbReference>
<dbReference type="Pfam" id="PF00132">
    <property type="entry name" value="Hexapep"/>
    <property type="match status" value="1"/>
</dbReference>
<evidence type="ECO:0000313" key="5">
    <source>
        <dbReference type="EMBL" id="MBI1619133.1"/>
    </source>
</evidence>
<dbReference type="NCBIfam" id="TIGR03308">
    <property type="entry name" value="phn_thr-fam"/>
    <property type="match status" value="1"/>
</dbReference>
<dbReference type="Proteomes" id="UP000601789">
    <property type="component" value="Unassembled WGS sequence"/>
</dbReference>
<reference evidence="5 6" key="1">
    <citation type="submission" date="2020-10" db="EMBL/GenBank/DDBJ databases">
        <title>Aquamicrobium zhengzhouensis sp. nov., a exopolysaccharide producing bacterium isolated from farmland soil.</title>
        <authorList>
            <person name="Wang X."/>
        </authorList>
    </citation>
    <scope>NUCLEOTIDE SEQUENCE [LARGE SCALE GENOMIC DNA]</scope>
    <source>
        <strain evidence="6">cd-1</strain>
    </source>
</reference>
<dbReference type="InterPro" id="IPR011004">
    <property type="entry name" value="Trimer_LpxA-like_sf"/>
</dbReference>
<evidence type="ECO:0000256" key="3">
    <source>
        <dbReference type="ARBA" id="ARBA00022737"/>
    </source>
</evidence>
<dbReference type="InterPro" id="IPR017694">
    <property type="entry name" value="Phosphonate_tfrase_rpt"/>
</dbReference>
<keyword evidence="3" id="KW-0677">Repeat</keyword>
<name>A0ABS0S9K6_9HYPH</name>
<dbReference type="InterPro" id="IPR001451">
    <property type="entry name" value="Hexapep"/>
</dbReference>
<dbReference type="EMBL" id="JADGMQ010000001">
    <property type="protein sequence ID" value="MBI1619133.1"/>
    <property type="molecule type" value="Genomic_DNA"/>
</dbReference>
<comment type="similarity">
    <text evidence="1">Belongs to the transferase hexapeptide repeat family.</text>
</comment>